<reference evidence="1" key="1">
    <citation type="submission" date="2024-03" db="EMBL/GenBank/DDBJ databases">
        <title>Novel Streptomyces species of biotechnological and ecological value are a feature of Machair soil.</title>
        <authorList>
            <person name="Prole J.R."/>
            <person name="Goodfellow M."/>
            <person name="Allenby N."/>
            <person name="Ward A.C."/>
        </authorList>
    </citation>
    <scope>NUCLEOTIDE SEQUENCE</scope>
    <source>
        <strain evidence="1">MS1.AVA.4</strain>
    </source>
</reference>
<accession>A0ACC6QIP2</accession>
<gene>
    <name evidence="1" type="ORF">WKI58_17710</name>
</gene>
<evidence type="ECO:0000313" key="1">
    <source>
        <dbReference type="EMBL" id="MEJ8658332.1"/>
    </source>
</evidence>
<protein>
    <submittedName>
        <fullName evidence="1">DUF6301 family protein</fullName>
    </submittedName>
</protein>
<organism evidence="1 2">
    <name type="scientific">Streptomyces pratisoli</name>
    <dbReference type="NCBI Taxonomy" id="3139917"/>
    <lineage>
        <taxon>Bacteria</taxon>
        <taxon>Bacillati</taxon>
        <taxon>Actinomycetota</taxon>
        <taxon>Actinomycetes</taxon>
        <taxon>Kitasatosporales</taxon>
        <taxon>Streptomycetaceae</taxon>
        <taxon>Streptomyces</taxon>
    </lineage>
</organism>
<evidence type="ECO:0000313" key="2">
    <source>
        <dbReference type="Proteomes" id="UP001375539"/>
    </source>
</evidence>
<comment type="caution">
    <text evidence="1">The sequence shown here is derived from an EMBL/GenBank/DDBJ whole genome shotgun (WGS) entry which is preliminary data.</text>
</comment>
<proteinExistence type="predicted"/>
<dbReference type="EMBL" id="JBBKAI010000002">
    <property type="protein sequence ID" value="MEJ8658332.1"/>
    <property type="molecule type" value="Genomic_DNA"/>
</dbReference>
<sequence>MTDFKTAGTAAVHATLAVVRDWQWAWSADEISALMAHLGWTTVESVPDGPIIARATWDLGKPLQTINMSHGQVRNLDIRFSGISHWPAVDEDAAPINDSFVEVLAAAEAVFGPAEESHPGRTPSRVWRLPGCVVRITRTTAGVTAHWAERKYFEERHDLDMSAL</sequence>
<dbReference type="Proteomes" id="UP001375539">
    <property type="component" value="Unassembled WGS sequence"/>
</dbReference>
<keyword evidence="2" id="KW-1185">Reference proteome</keyword>
<name>A0ACC6QIP2_9ACTN</name>